<dbReference type="InterPro" id="IPR004087">
    <property type="entry name" value="KH_dom"/>
</dbReference>
<feature type="region of interest" description="Disordered" evidence="2">
    <location>
        <begin position="101"/>
        <end position="210"/>
    </location>
</feature>
<dbReference type="EMBL" id="MU069788">
    <property type="protein sequence ID" value="KAF5833839.1"/>
    <property type="molecule type" value="Genomic_DNA"/>
</dbReference>
<keyword evidence="1" id="KW-0694">RNA-binding</keyword>
<evidence type="ECO:0000259" key="3">
    <source>
        <dbReference type="SMART" id="SM00322"/>
    </source>
</evidence>
<dbReference type="CDD" id="cd00105">
    <property type="entry name" value="KH-I"/>
    <property type="match status" value="1"/>
</dbReference>
<dbReference type="Proteomes" id="UP000815325">
    <property type="component" value="Unassembled WGS sequence"/>
</dbReference>
<organism evidence="4 5">
    <name type="scientific">Dunaliella salina</name>
    <name type="common">Green alga</name>
    <name type="synonym">Protococcus salinus</name>
    <dbReference type="NCBI Taxonomy" id="3046"/>
    <lineage>
        <taxon>Eukaryota</taxon>
        <taxon>Viridiplantae</taxon>
        <taxon>Chlorophyta</taxon>
        <taxon>core chlorophytes</taxon>
        <taxon>Chlorophyceae</taxon>
        <taxon>CS clade</taxon>
        <taxon>Chlamydomonadales</taxon>
        <taxon>Dunaliellaceae</taxon>
        <taxon>Dunaliella</taxon>
    </lineage>
</organism>
<evidence type="ECO:0000313" key="4">
    <source>
        <dbReference type="EMBL" id="KAF5833839.1"/>
    </source>
</evidence>
<dbReference type="InterPro" id="IPR036612">
    <property type="entry name" value="KH_dom_type_1_sf"/>
</dbReference>
<feature type="compositionally biased region" description="Pro residues" evidence="2">
    <location>
        <begin position="106"/>
        <end position="133"/>
    </location>
</feature>
<proteinExistence type="predicted"/>
<keyword evidence="5" id="KW-1185">Reference proteome</keyword>
<accession>A0ABQ7GGW1</accession>
<feature type="domain" description="K Homology" evidence="3">
    <location>
        <begin position="27"/>
        <end position="97"/>
    </location>
</feature>
<dbReference type="SUPFAM" id="SSF54791">
    <property type="entry name" value="Eukaryotic type KH-domain (KH-domain type I)"/>
    <property type="match status" value="1"/>
</dbReference>
<sequence>MQVHAGVERVRGILLAEDKDMAIVIPPDAFSYIDVLPEMVGYVLGSRGSTVKTLKEKTGTQIQITDINPDTGLQAILIKGKPENISEAHHTVVKMLERFDPRRTRPPPIGGPPAPLMGPGGYGPPPGYGPDPYAPDLDAGPMGPPGYGPPPYGYDDMDRYGPPGVDAPPPPYMRGGRDRYAPEDPWMAPPRAAPQYSSAAGGYGSQPPAAAPAAAAAAPAVAAAPAADPNAPPGSTPQVLILQPDGTYRAAQIMVGGGAQYTQPPAGSQPLAASQPLTVSAAMAVQPQQQQPLAYTSAAMQQPQYPQPAQYLQPAQQQAAAQPQASPAPAQPQPAAAVALPTANGAAAAPATAAAAAPATSGSMTLQQMQQYYSMYAQMYQQAQQQMQQQPAAQQ</sequence>
<dbReference type="Pfam" id="PF00013">
    <property type="entry name" value="KH_1"/>
    <property type="match status" value="1"/>
</dbReference>
<feature type="compositionally biased region" description="Low complexity" evidence="2">
    <location>
        <begin position="193"/>
        <end position="210"/>
    </location>
</feature>
<comment type="caution">
    <text evidence="4">The sequence shown here is derived from an EMBL/GenBank/DDBJ whole genome shotgun (WGS) entry which is preliminary data.</text>
</comment>
<evidence type="ECO:0000256" key="2">
    <source>
        <dbReference type="SAM" id="MobiDB-lite"/>
    </source>
</evidence>
<name>A0ABQ7GGW1_DUNSA</name>
<dbReference type="InterPro" id="IPR004088">
    <property type="entry name" value="KH_dom_type_1"/>
</dbReference>
<evidence type="ECO:0000256" key="1">
    <source>
        <dbReference type="PROSITE-ProRule" id="PRU00117"/>
    </source>
</evidence>
<feature type="region of interest" description="Disordered" evidence="2">
    <location>
        <begin position="310"/>
        <end position="337"/>
    </location>
</feature>
<dbReference type="PROSITE" id="PS50084">
    <property type="entry name" value="KH_TYPE_1"/>
    <property type="match status" value="1"/>
</dbReference>
<gene>
    <name evidence="4" type="ORF">DUNSADRAFT_9713</name>
</gene>
<dbReference type="SMART" id="SM00322">
    <property type="entry name" value="KH"/>
    <property type="match status" value="1"/>
</dbReference>
<feature type="compositionally biased region" description="Pro residues" evidence="2">
    <location>
        <begin position="142"/>
        <end position="152"/>
    </location>
</feature>
<evidence type="ECO:0000313" key="5">
    <source>
        <dbReference type="Proteomes" id="UP000815325"/>
    </source>
</evidence>
<protein>
    <recommendedName>
        <fullName evidence="3">K Homology domain-containing protein</fullName>
    </recommendedName>
</protein>
<dbReference type="Gene3D" id="3.30.1370.10">
    <property type="entry name" value="K Homology domain, type 1"/>
    <property type="match status" value="1"/>
</dbReference>
<reference evidence="4" key="1">
    <citation type="submission" date="2017-08" db="EMBL/GenBank/DDBJ databases">
        <authorList>
            <person name="Polle J.E."/>
            <person name="Barry K."/>
            <person name="Cushman J."/>
            <person name="Schmutz J."/>
            <person name="Tran D."/>
            <person name="Hathwaick L.T."/>
            <person name="Yim W.C."/>
            <person name="Jenkins J."/>
            <person name="Mckie-Krisberg Z.M."/>
            <person name="Prochnik S."/>
            <person name="Lindquist E."/>
            <person name="Dockter R.B."/>
            <person name="Adam C."/>
            <person name="Molina H."/>
            <person name="Bunkerborg J."/>
            <person name="Jin E."/>
            <person name="Buchheim M."/>
            <person name="Magnuson J."/>
        </authorList>
    </citation>
    <scope>NUCLEOTIDE SEQUENCE</scope>
    <source>
        <strain evidence="4">CCAP 19/18</strain>
    </source>
</reference>